<evidence type="ECO:0000259" key="6">
    <source>
        <dbReference type="Pfam" id="PF02826"/>
    </source>
</evidence>
<dbReference type="PANTHER" id="PTHR10996:SF257">
    <property type="entry name" value="GLYOXYLATE REDUCTASE 1"/>
    <property type="match status" value="1"/>
</dbReference>
<dbReference type="GO" id="GO:0051287">
    <property type="term" value="F:NAD binding"/>
    <property type="evidence" value="ECO:0007669"/>
    <property type="project" value="InterPro"/>
</dbReference>
<dbReference type="CDD" id="cd12168">
    <property type="entry name" value="Mand_dh_like"/>
    <property type="match status" value="1"/>
</dbReference>
<dbReference type="GO" id="GO:0047964">
    <property type="term" value="F:glyoxylate reductase (NADH) activity"/>
    <property type="evidence" value="ECO:0007669"/>
    <property type="project" value="EnsemblFungi"/>
</dbReference>
<evidence type="ECO:0000256" key="1">
    <source>
        <dbReference type="ARBA" id="ARBA00005854"/>
    </source>
</evidence>
<feature type="domain" description="D-isomer specific 2-hydroxyacid dehydrogenase catalytic" evidence="5">
    <location>
        <begin position="19"/>
        <end position="324"/>
    </location>
</feature>
<dbReference type="FunFam" id="3.40.50.720:FF:000203">
    <property type="entry name" value="D-3-phosphoglycerate dehydrogenase (SerA)"/>
    <property type="match status" value="1"/>
</dbReference>
<sequence length="337" mass="37062">MSPTCLIVGCVTFATDRLVELQQEYSIDYYTSRSRQEFISDCSNKYKDITLIYLSSEAKSVVGAFDEELVNQLPSSLKWIVFCAAGYDYIDVGACAARKIMVSHTPTAVDNATAGIAALLILNCCRNAHQAAQNLRQGAFRHGVSMGLDPEGKTLGLLGMGGIGKAIAKRMSGFEMNIIYHNRTRLPIEVEKQYNVTYVDFETLLKTSDILSVSVPLNKQTTHLLSFREFAMMKKGVIVVNTARGKVINETALVQGLETGKVLSAGLDVYEEEPKVHPGLLTHPRCVLLPHIGTFTNESQKKMEDLVLDNLVAALTKNTLLTPVPEHKSFFQNGALV</sequence>
<keyword evidence="2 4" id="KW-0560">Oxidoreductase</keyword>
<comment type="similarity">
    <text evidence="1 4">Belongs to the D-isomer specific 2-hydroxyacid dehydrogenase family.</text>
</comment>
<dbReference type="Gene3D" id="3.40.50.720">
    <property type="entry name" value="NAD(P)-binding Rossmann-like Domain"/>
    <property type="match status" value="2"/>
</dbReference>
<dbReference type="PANTHER" id="PTHR10996">
    <property type="entry name" value="2-HYDROXYACID DEHYDROGENASE-RELATED"/>
    <property type="match status" value="1"/>
</dbReference>
<dbReference type="InterPro" id="IPR029753">
    <property type="entry name" value="D-isomer_DH_CS"/>
</dbReference>
<dbReference type="SUPFAM" id="SSF52283">
    <property type="entry name" value="Formate/glycerate dehydrogenase catalytic domain-like"/>
    <property type="match status" value="1"/>
</dbReference>
<dbReference type="GO" id="GO:0016618">
    <property type="term" value="F:hydroxypyruvate reductase [NAD(P)H] activity"/>
    <property type="evidence" value="ECO:0007669"/>
    <property type="project" value="TreeGrafter"/>
</dbReference>
<dbReference type="Pfam" id="PF02826">
    <property type="entry name" value="2-Hacid_dh_C"/>
    <property type="match status" value="1"/>
</dbReference>
<dbReference type="InterPro" id="IPR006140">
    <property type="entry name" value="D-isomer_DH_NAD-bd"/>
</dbReference>
<dbReference type="InterPro" id="IPR006139">
    <property type="entry name" value="D-isomer_2_OHA_DH_cat_dom"/>
</dbReference>
<dbReference type="AlphaFoldDB" id="A0A1X2IXL0"/>
<name>A0A1X2IXL0_9FUNG</name>
<evidence type="ECO:0000313" key="7">
    <source>
        <dbReference type="EMBL" id="ORZ24030.1"/>
    </source>
</evidence>
<organism evidence="7 8">
    <name type="scientific">Absidia repens</name>
    <dbReference type="NCBI Taxonomy" id="90262"/>
    <lineage>
        <taxon>Eukaryota</taxon>
        <taxon>Fungi</taxon>
        <taxon>Fungi incertae sedis</taxon>
        <taxon>Mucoromycota</taxon>
        <taxon>Mucoromycotina</taxon>
        <taxon>Mucoromycetes</taxon>
        <taxon>Mucorales</taxon>
        <taxon>Cunninghamellaceae</taxon>
        <taxon>Absidia</taxon>
    </lineage>
</organism>
<dbReference type="OrthoDB" id="298012at2759"/>
<evidence type="ECO:0000256" key="3">
    <source>
        <dbReference type="ARBA" id="ARBA00023027"/>
    </source>
</evidence>
<dbReference type="SUPFAM" id="SSF51735">
    <property type="entry name" value="NAD(P)-binding Rossmann-fold domains"/>
    <property type="match status" value="1"/>
</dbReference>
<evidence type="ECO:0000259" key="5">
    <source>
        <dbReference type="Pfam" id="PF00389"/>
    </source>
</evidence>
<dbReference type="STRING" id="90262.A0A1X2IXL0"/>
<dbReference type="EMBL" id="MCGE01000002">
    <property type="protein sequence ID" value="ORZ24030.1"/>
    <property type="molecule type" value="Genomic_DNA"/>
</dbReference>
<gene>
    <name evidence="7" type="ORF">BCR42DRAFT_402103</name>
</gene>
<evidence type="ECO:0000256" key="4">
    <source>
        <dbReference type="RuleBase" id="RU003719"/>
    </source>
</evidence>
<dbReference type="GO" id="GO:0009436">
    <property type="term" value="P:glyoxylate catabolic process"/>
    <property type="evidence" value="ECO:0007669"/>
    <property type="project" value="EnsemblFungi"/>
</dbReference>
<dbReference type="GO" id="GO:0030267">
    <property type="term" value="F:glyoxylate reductase (NADPH) activity"/>
    <property type="evidence" value="ECO:0007669"/>
    <property type="project" value="TreeGrafter"/>
</dbReference>
<dbReference type="InterPro" id="IPR036291">
    <property type="entry name" value="NAD(P)-bd_dom_sf"/>
</dbReference>
<proteinExistence type="inferred from homology"/>
<dbReference type="PROSITE" id="PS00671">
    <property type="entry name" value="D_2_HYDROXYACID_DH_3"/>
    <property type="match status" value="1"/>
</dbReference>
<dbReference type="Proteomes" id="UP000193560">
    <property type="component" value="Unassembled WGS sequence"/>
</dbReference>
<protein>
    <submittedName>
        <fullName evidence="7">D-isomer specific 2-hydroxyacid dehydrogenase</fullName>
    </submittedName>
</protein>
<evidence type="ECO:0000313" key="8">
    <source>
        <dbReference type="Proteomes" id="UP000193560"/>
    </source>
</evidence>
<accession>A0A1X2IXL0</accession>
<reference evidence="7 8" key="1">
    <citation type="submission" date="2016-07" db="EMBL/GenBank/DDBJ databases">
        <title>Pervasive Adenine N6-methylation of Active Genes in Fungi.</title>
        <authorList>
            <consortium name="DOE Joint Genome Institute"/>
            <person name="Mondo S.J."/>
            <person name="Dannebaum R.O."/>
            <person name="Kuo R.C."/>
            <person name="Labutti K."/>
            <person name="Haridas S."/>
            <person name="Kuo A."/>
            <person name="Salamov A."/>
            <person name="Ahrendt S.R."/>
            <person name="Lipzen A."/>
            <person name="Sullivan W."/>
            <person name="Andreopoulos W.B."/>
            <person name="Clum A."/>
            <person name="Lindquist E."/>
            <person name="Daum C."/>
            <person name="Ramamoorthy G.K."/>
            <person name="Gryganskyi A."/>
            <person name="Culley D."/>
            <person name="Magnuson J.K."/>
            <person name="James T.Y."/>
            <person name="O'Malley M.A."/>
            <person name="Stajich J.E."/>
            <person name="Spatafora J.W."/>
            <person name="Visel A."/>
            <person name="Grigoriev I.V."/>
        </authorList>
    </citation>
    <scope>NUCLEOTIDE SEQUENCE [LARGE SCALE GENOMIC DNA]</scope>
    <source>
        <strain evidence="7 8">NRRL 1336</strain>
    </source>
</reference>
<keyword evidence="8" id="KW-1185">Reference proteome</keyword>
<feature type="domain" description="D-isomer specific 2-hydroxyacid dehydrogenase NAD-binding" evidence="6">
    <location>
        <begin position="120"/>
        <end position="293"/>
    </location>
</feature>
<keyword evidence="3" id="KW-0520">NAD</keyword>
<evidence type="ECO:0000256" key="2">
    <source>
        <dbReference type="ARBA" id="ARBA00023002"/>
    </source>
</evidence>
<dbReference type="GO" id="GO:0005829">
    <property type="term" value="C:cytosol"/>
    <property type="evidence" value="ECO:0007669"/>
    <property type="project" value="TreeGrafter"/>
</dbReference>
<dbReference type="Pfam" id="PF00389">
    <property type="entry name" value="2-Hacid_dh"/>
    <property type="match status" value="1"/>
</dbReference>
<dbReference type="InterPro" id="IPR050223">
    <property type="entry name" value="D-isomer_2-hydroxyacid_DH"/>
</dbReference>
<comment type="caution">
    <text evidence="7">The sequence shown here is derived from an EMBL/GenBank/DDBJ whole genome shotgun (WGS) entry which is preliminary data.</text>
</comment>